<keyword evidence="2" id="KW-1185">Reference proteome</keyword>
<proteinExistence type="predicted"/>
<accession>A0A7H1NTU4</accession>
<evidence type="ECO:0000313" key="2">
    <source>
        <dbReference type="Proteomes" id="UP000516349"/>
    </source>
</evidence>
<dbReference type="Proteomes" id="UP000516349">
    <property type="component" value="Chromosome"/>
</dbReference>
<dbReference type="AlphaFoldDB" id="A0A7H1NTU4"/>
<protein>
    <submittedName>
        <fullName evidence="1">Uncharacterized protein</fullName>
    </submittedName>
</protein>
<gene>
    <name evidence="1" type="ORF">JGUZn3_19990</name>
</gene>
<sequence>MGIENLLDPKTPDKEVLRGFIKLILACAPGSGYTVTNNEEGRDLSTDEVEEMAAYLAAIILRRMQKPQSILQRAINLLDGRGRKR</sequence>
<reference evidence="1 2" key="1">
    <citation type="submission" date="2020-08" db="EMBL/GenBank/DDBJ databases">
        <title>Complete genome sequence of Entomobacter blattae G55GP.</title>
        <authorList>
            <person name="Poehlein A."/>
            <person name="Guzman J."/>
            <person name="Daniel R."/>
            <person name="Vilcinskas A."/>
        </authorList>
    </citation>
    <scope>NUCLEOTIDE SEQUENCE [LARGE SCALE GENOMIC DNA]</scope>
    <source>
        <strain evidence="1 2">G55GP</strain>
    </source>
</reference>
<organism evidence="1 2">
    <name type="scientific">Entomobacter blattae</name>
    <dbReference type="NCBI Taxonomy" id="2762277"/>
    <lineage>
        <taxon>Bacteria</taxon>
        <taxon>Pseudomonadati</taxon>
        <taxon>Pseudomonadota</taxon>
        <taxon>Alphaproteobacteria</taxon>
        <taxon>Acetobacterales</taxon>
        <taxon>Acetobacteraceae</taxon>
        <taxon>Entomobacter</taxon>
    </lineage>
</organism>
<dbReference type="EMBL" id="CP060244">
    <property type="protein sequence ID" value="QNT79204.1"/>
    <property type="molecule type" value="Genomic_DNA"/>
</dbReference>
<dbReference type="KEGG" id="ebla:JGUZn3_19990"/>
<dbReference type="RefSeq" id="WP_203413385.1">
    <property type="nucleotide sequence ID" value="NZ_CP060244.1"/>
</dbReference>
<name>A0A7H1NTU4_9PROT</name>
<evidence type="ECO:0000313" key="1">
    <source>
        <dbReference type="EMBL" id="QNT79204.1"/>
    </source>
</evidence>